<organism evidence="8">
    <name type="scientific">Bicosoecida sp. CB-2014</name>
    <dbReference type="NCBI Taxonomy" id="1486930"/>
    <lineage>
        <taxon>Eukaryota</taxon>
        <taxon>Sar</taxon>
        <taxon>Stramenopiles</taxon>
        <taxon>Bigyra</taxon>
        <taxon>Opalozoa</taxon>
        <taxon>Bicosoecida</taxon>
    </lineage>
</organism>
<feature type="transmembrane region" description="Helical" evidence="6">
    <location>
        <begin position="806"/>
        <end position="828"/>
    </location>
</feature>
<feature type="transmembrane region" description="Helical" evidence="6">
    <location>
        <begin position="703"/>
        <end position="722"/>
    </location>
</feature>
<dbReference type="AlphaFoldDB" id="A0A7S1CFF4"/>
<gene>
    <name evidence="8" type="ORF">BSP0115_LOCUS9747</name>
</gene>
<evidence type="ECO:0000256" key="5">
    <source>
        <dbReference type="SAM" id="MobiDB-lite"/>
    </source>
</evidence>
<accession>A0A7S1CFF4</accession>
<evidence type="ECO:0000256" key="4">
    <source>
        <dbReference type="ARBA" id="ARBA00023136"/>
    </source>
</evidence>
<evidence type="ECO:0000256" key="3">
    <source>
        <dbReference type="ARBA" id="ARBA00022989"/>
    </source>
</evidence>
<dbReference type="InterPro" id="IPR013122">
    <property type="entry name" value="PKD1_2_channel"/>
</dbReference>
<dbReference type="PANTHER" id="PTHR10877:SF183">
    <property type="entry name" value="AT14535P-RELATED"/>
    <property type="match status" value="1"/>
</dbReference>
<dbReference type="GO" id="GO:0016020">
    <property type="term" value="C:membrane"/>
    <property type="evidence" value="ECO:0007669"/>
    <property type="project" value="UniProtKB-SubCell"/>
</dbReference>
<name>A0A7S1CFF4_9STRA</name>
<comment type="subcellular location">
    <subcellularLocation>
        <location evidence="1">Membrane</location>
        <topology evidence="1">Multi-pass membrane protein</topology>
    </subcellularLocation>
</comment>
<evidence type="ECO:0000256" key="6">
    <source>
        <dbReference type="SAM" id="Phobius"/>
    </source>
</evidence>
<feature type="region of interest" description="Disordered" evidence="5">
    <location>
        <begin position="244"/>
        <end position="275"/>
    </location>
</feature>
<evidence type="ECO:0000256" key="1">
    <source>
        <dbReference type="ARBA" id="ARBA00004141"/>
    </source>
</evidence>
<dbReference type="InterPro" id="IPR051223">
    <property type="entry name" value="Polycystin"/>
</dbReference>
<feature type="region of interest" description="Disordered" evidence="5">
    <location>
        <begin position="924"/>
        <end position="944"/>
    </location>
</feature>
<keyword evidence="3 6" id="KW-1133">Transmembrane helix</keyword>
<evidence type="ECO:0000259" key="7">
    <source>
        <dbReference type="Pfam" id="PF08016"/>
    </source>
</evidence>
<feature type="domain" description="Polycystin cation channel PKD1/PKD2" evidence="7">
    <location>
        <begin position="694"/>
        <end position="834"/>
    </location>
</feature>
<dbReference type="Gene3D" id="1.10.287.70">
    <property type="match status" value="1"/>
</dbReference>
<sequence length="1135" mass="124222">MAEEQRAVAVELLDRVLSHVKMRRSYKDLFWFVVFSTLFIGLLDVQRDHSASFHVTDSIRTSVFDVSTNTIGRDDGKVATELVGGIPAFYTWFDTAIVQQVFTDPACGDGKCTAPLEFPSHGRFGCTADCGAYTDDTKVFVELTIGFEGLAHVADIQWNVCNTELGICIFEEWKNFDSNLGKFTYEMDLWDAEWEVQISAPQGGVGGRVYIVKEDGEDGEGSNQVTLAEWKRCSEDGGVLAGPIPFAEPASTDVGAEDEDGGERRRLTRGARKSAPDAGRRLQYFNDPAYFYDDPGSDDFCDSAGQCPSYWPGDDWCDSECWNEGCNWDGGDCCGAVFAGLGRFSFSLWEYGAEGHEVPLFAQTTEPRERVIGRANRIIGGVLVTAHRRQVGNCGAQGFRFSHLYWPCLQEEEDTEAYGVDPVYVSSASLAVPERTLIVNDQLAADLYDDDELNSKGVPLGFFHTKSEEDPRDDGFHAYFDVNLGNNRAKQLLTYLEEGFFLDARRTDSVVVQWVSYNGGAGGTFAHTEVRFQFHVSGKLMMNYAVRQLDFNYYAARENSTAGAADEYYTQYEAASALSSIRFWLEIIFFIAVLGNVFTELSEARSILMRTGSLKGYFRNGWNVVDGLSIVLLFTSCVYNFALYSEHVLPFEIESRYEVPTPRLWASATHPAGRMLEANPEAMQAFLTLIGRMRAASEVTQNYLGLSGLAGILLILRLLKLLDFQPRLGLVTRTIWRAAMDLAHFLMLFTTVMGAYAVIGNVLFGSNLKEFRTVWHSFVSCLEILLGEVQLNEDLMLLEDQAFGVIYFWSFVGLSFFMLINVLLAIIVDAYVDVKKSAASSATVIEELSSIGRDFKLIGCGRTVADQAKKQKLRRSRAVGAGPPPDDDKGGGGGTSGGLQDNKLLGDKELLRALLELVEKTNQQLETDGVDGGANESESDMSDADEVLEQRRRLRVVHEAEVEAGVGDGGSTRLCDRRSLRTARDRYNSEQQRANAPLVVLLPRQNVFATGADLSLVTSVLPHTLSTAVVQSIVRRFGKRADASQREAVEATDAVDKLAEVLAVNPGLLHAAGTVKPIDRKSNAAVMPVLTAKASMPPTYAKPVNGGGSGGAAAGGGGVGAPMPMDGTRGGVGGV</sequence>
<protein>
    <recommendedName>
        <fullName evidence="7">Polycystin cation channel PKD1/PKD2 domain-containing protein</fullName>
    </recommendedName>
</protein>
<evidence type="ECO:0000313" key="8">
    <source>
        <dbReference type="EMBL" id="CAD8916489.1"/>
    </source>
</evidence>
<keyword evidence="4 6" id="KW-0472">Membrane</keyword>
<feature type="transmembrane region" description="Helical" evidence="6">
    <location>
        <begin position="29"/>
        <end position="45"/>
    </location>
</feature>
<reference evidence="8" key="1">
    <citation type="submission" date="2021-01" db="EMBL/GenBank/DDBJ databases">
        <authorList>
            <person name="Corre E."/>
            <person name="Pelletier E."/>
            <person name="Niang G."/>
            <person name="Scheremetjew M."/>
            <person name="Finn R."/>
            <person name="Kale V."/>
            <person name="Holt S."/>
            <person name="Cochrane G."/>
            <person name="Meng A."/>
            <person name="Brown T."/>
            <person name="Cohen L."/>
        </authorList>
    </citation>
    <scope>NUCLEOTIDE SEQUENCE</scope>
    <source>
        <strain evidence="8">Ms1</strain>
    </source>
</reference>
<evidence type="ECO:0000256" key="2">
    <source>
        <dbReference type="ARBA" id="ARBA00022692"/>
    </source>
</evidence>
<dbReference type="Pfam" id="PF08016">
    <property type="entry name" value="PKD_channel"/>
    <property type="match status" value="1"/>
</dbReference>
<dbReference type="EMBL" id="HBFS01014470">
    <property type="protein sequence ID" value="CAD8916489.1"/>
    <property type="molecule type" value="Transcribed_RNA"/>
</dbReference>
<feature type="region of interest" description="Disordered" evidence="5">
    <location>
        <begin position="868"/>
        <end position="902"/>
    </location>
</feature>
<feature type="transmembrane region" description="Helical" evidence="6">
    <location>
        <begin position="622"/>
        <end position="642"/>
    </location>
</feature>
<proteinExistence type="predicted"/>
<keyword evidence="2 6" id="KW-0812">Transmembrane</keyword>
<feature type="transmembrane region" description="Helical" evidence="6">
    <location>
        <begin position="742"/>
        <end position="764"/>
    </location>
</feature>
<feature type="transmembrane region" description="Helical" evidence="6">
    <location>
        <begin position="583"/>
        <end position="601"/>
    </location>
</feature>
<dbReference type="PANTHER" id="PTHR10877">
    <property type="entry name" value="POLYCYSTIN FAMILY MEMBER"/>
    <property type="match status" value="1"/>
</dbReference>